<name>A0A1I4XEY0_9ACTN</name>
<keyword evidence="4" id="KW-1185">Reference proteome</keyword>
<dbReference type="GO" id="GO:0004519">
    <property type="term" value="F:endonuclease activity"/>
    <property type="evidence" value="ECO:0007669"/>
    <property type="project" value="InterPro"/>
</dbReference>
<dbReference type="AlphaFoldDB" id="A0A1I4XEY0"/>
<feature type="domain" description="DOD-type homing endonuclease" evidence="2">
    <location>
        <begin position="68"/>
        <end position="221"/>
    </location>
</feature>
<evidence type="ECO:0000313" key="4">
    <source>
        <dbReference type="Proteomes" id="UP000183413"/>
    </source>
</evidence>
<evidence type="ECO:0000259" key="2">
    <source>
        <dbReference type="PROSITE" id="PS50819"/>
    </source>
</evidence>
<reference evidence="3 4" key="1">
    <citation type="submission" date="2016-10" db="EMBL/GenBank/DDBJ databases">
        <authorList>
            <person name="de Groot N.N."/>
        </authorList>
    </citation>
    <scope>NUCLEOTIDE SEQUENCE [LARGE SCALE GENOMIC DNA]</scope>
    <source>
        <strain evidence="3 4">DSM 43067</strain>
    </source>
</reference>
<dbReference type="Proteomes" id="UP000183413">
    <property type="component" value="Unassembled WGS sequence"/>
</dbReference>
<dbReference type="InterPro" id="IPR004042">
    <property type="entry name" value="Intein_endonuc_central"/>
</dbReference>
<evidence type="ECO:0000313" key="3">
    <source>
        <dbReference type="EMBL" id="SFN24468.1"/>
    </source>
</evidence>
<dbReference type="InterPro" id="IPR027434">
    <property type="entry name" value="Homing_endonucl"/>
</dbReference>
<dbReference type="Gene3D" id="3.10.28.10">
    <property type="entry name" value="Homing endonucleases"/>
    <property type="match status" value="1"/>
</dbReference>
<organism evidence="3 4">
    <name type="scientific">Actinomadura madurae</name>
    <dbReference type="NCBI Taxonomy" id="1993"/>
    <lineage>
        <taxon>Bacteria</taxon>
        <taxon>Bacillati</taxon>
        <taxon>Actinomycetota</taxon>
        <taxon>Actinomycetes</taxon>
        <taxon>Streptosporangiales</taxon>
        <taxon>Thermomonosporaceae</taxon>
        <taxon>Actinomadura</taxon>
    </lineage>
</organism>
<feature type="region of interest" description="Disordered" evidence="1">
    <location>
        <begin position="31"/>
        <end position="50"/>
    </location>
</feature>
<dbReference type="PROSITE" id="PS50819">
    <property type="entry name" value="INTEIN_ENDONUCLEASE"/>
    <property type="match status" value="1"/>
</dbReference>
<proteinExistence type="predicted"/>
<sequence length="250" mass="28253">MYDPRKRPLALRLLGSGFTIAEVHRQTGIPKSTLGNWKKHPEKAASHTPPLCPRCHDQGLDTTAYSYLLGLYLGDGHLARQRNGVYRLEIACADAWPGLIDMAADAVGAVLSSKVGRRQKPGCTMVGSYSKHWPCLLPQHGPGMKHTRKIELLAWQRKIVEEHTGEFVRGLIHSDGCRTTNRVRKRLKGGDRWYEYPRYNFTNASLDIQRLFTGALDRLGIEWTQMTARNFSVAKREAVARLDEFVGPKY</sequence>
<protein>
    <recommendedName>
        <fullName evidence="2">DOD-type homing endonuclease domain-containing protein</fullName>
    </recommendedName>
</protein>
<dbReference type="InParanoid" id="A0A1I4XEY0"/>
<accession>A0A1I4XEY0</accession>
<dbReference type="RefSeq" id="WP_075019923.1">
    <property type="nucleotide sequence ID" value="NZ_FOVH01000001.1"/>
</dbReference>
<evidence type="ECO:0000256" key="1">
    <source>
        <dbReference type="SAM" id="MobiDB-lite"/>
    </source>
</evidence>
<dbReference type="EMBL" id="FOVH01000001">
    <property type="protein sequence ID" value="SFN24468.1"/>
    <property type="molecule type" value="Genomic_DNA"/>
</dbReference>
<dbReference type="OrthoDB" id="3366805at2"/>
<gene>
    <name evidence="3" type="ORF">SAMN04489713_101848</name>
</gene>